<dbReference type="GO" id="GO:0003700">
    <property type="term" value="F:DNA-binding transcription factor activity"/>
    <property type="evidence" value="ECO:0007669"/>
    <property type="project" value="InterPro"/>
</dbReference>
<dbReference type="SUPFAM" id="SSF46785">
    <property type="entry name" value="Winged helix' DNA-binding domain"/>
    <property type="match status" value="1"/>
</dbReference>
<name>A0A7G9GCH3_9FIRM</name>
<dbReference type="PROSITE" id="PS50995">
    <property type="entry name" value="HTH_MARR_2"/>
    <property type="match status" value="1"/>
</dbReference>
<dbReference type="Proteomes" id="UP000515860">
    <property type="component" value="Chromosome"/>
</dbReference>
<gene>
    <name evidence="2" type="ORF">H9Q79_16865</name>
</gene>
<dbReference type="InterPro" id="IPR000835">
    <property type="entry name" value="HTH_MarR-typ"/>
</dbReference>
<dbReference type="InterPro" id="IPR036388">
    <property type="entry name" value="WH-like_DNA-bd_sf"/>
</dbReference>
<evidence type="ECO:0000259" key="1">
    <source>
        <dbReference type="PROSITE" id="PS50995"/>
    </source>
</evidence>
<dbReference type="AlphaFoldDB" id="A0A7G9GCH3"/>
<accession>A0A7G9GCH3</accession>
<dbReference type="PANTHER" id="PTHR33164:SF43">
    <property type="entry name" value="HTH-TYPE TRANSCRIPTIONAL REPRESSOR YETL"/>
    <property type="match status" value="1"/>
</dbReference>
<dbReference type="KEGG" id="whj:H9Q79_16865"/>
<sequence length="152" mass="17730">MRTELLGYISHFKKFYTQVFSAYADKYGLSQLEIDVLLFLYNNPEFNTVRDISEMRGLAKSNVSNAVEILRGRGYLNSEPDPESRKIKRLSISDKMLGRAEELAACQTAGFARALRGFTEEERELWNRFARRIDLNIQEALREREEGKEKRK</sequence>
<evidence type="ECO:0000313" key="3">
    <source>
        <dbReference type="Proteomes" id="UP000515860"/>
    </source>
</evidence>
<dbReference type="InterPro" id="IPR039422">
    <property type="entry name" value="MarR/SlyA-like"/>
</dbReference>
<proteinExistence type="predicted"/>
<evidence type="ECO:0000313" key="2">
    <source>
        <dbReference type="EMBL" id="QNM08505.1"/>
    </source>
</evidence>
<keyword evidence="3" id="KW-1185">Reference proteome</keyword>
<dbReference type="PANTHER" id="PTHR33164">
    <property type="entry name" value="TRANSCRIPTIONAL REGULATOR, MARR FAMILY"/>
    <property type="match status" value="1"/>
</dbReference>
<dbReference type="Pfam" id="PF12802">
    <property type="entry name" value="MarR_2"/>
    <property type="match status" value="1"/>
</dbReference>
<dbReference type="RefSeq" id="WP_118646279.1">
    <property type="nucleotide sequence ID" value="NZ_CP060635.1"/>
</dbReference>
<dbReference type="InterPro" id="IPR036390">
    <property type="entry name" value="WH_DNA-bd_sf"/>
</dbReference>
<dbReference type="SMART" id="SM00347">
    <property type="entry name" value="HTH_MARR"/>
    <property type="match status" value="1"/>
</dbReference>
<organism evidence="2 3">
    <name type="scientific">Wansuia hejianensis</name>
    <dbReference type="NCBI Taxonomy" id="2763667"/>
    <lineage>
        <taxon>Bacteria</taxon>
        <taxon>Bacillati</taxon>
        <taxon>Bacillota</taxon>
        <taxon>Clostridia</taxon>
        <taxon>Lachnospirales</taxon>
        <taxon>Lachnospiraceae</taxon>
        <taxon>Wansuia</taxon>
    </lineage>
</organism>
<dbReference type="GO" id="GO:0006950">
    <property type="term" value="P:response to stress"/>
    <property type="evidence" value="ECO:0007669"/>
    <property type="project" value="TreeGrafter"/>
</dbReference>
<dbReference type="Gene3D" id="1.10.10.10">
    <property type="entry name" value="Winged helix-like DNA-binding domain superfamily/Winged helix DNA-binding domain"/>
    <property type="match status" value="1"/>
</dbReference>
<reference evidence="2 3" key="1">
    <citation type="submission" date="2020-08" db="EMBL/GenBank/DDBJ databases">
        <authorList>
            <person name="Liu C."/>
            <person name="Sun Q."/>
        </authorList>
    </citation>
    <scope>NUCLEOTIDE SEQUENCE [LARGE SCALE GENOMIC DNA]</scope>
    <source>
        <strain evidence="2 3">NSJ-29</strain>
    </source>
</reference>
<feature type="domain" description="HTH marR-type" evidence="1">
    <location>
        <begin position="2"/>
        <end position="135"/>
    </location>
</feature>
<protein>
    <submittedName>
        <fullName evidence="2">MarR family transcriptional regulator</fullName>
    </submittedName>
</protein>
<dbReference type="EMBL" id="CP060635">
    <property type="protein sequence ID" value="QNM08505.1"/>
    <property type="molecule type" value="Genomic_DNA"/>
</dbReference>